<accession>A0ABD3QIH2</accession>
<evidence type="ECO:0000313" key="5">
    <source>
        <dbReference type="Proteomes" id="UP001530400"/>
    </source>
</evidence>
<keyword evidence="1" id="KW-1133">Transmembrane helix</keyword>
<dbReference type="InterPro" id="IPR056635">
    <property type="entry name" value="DUF7733"/>
</dbReference>
<keyword evidence="2" id="KW-0732">Signal</keyword>
<reference evidence="4 5" key="1">
    <citation type="submission" date="2024-10" db="EMBL/GenBank/DDBJ databases">
        <title>Updated reference genomes for cyclostephanoid diatoms.</title>
        <authorList>
            <person name="Roberts W.R."/>
            <person name="Alverson A.J."/>
        </authorList>
    </citation>
    <scope>NUCLEOTIDE SEQUENCE [LARGE SCALE GENOMIC DNA]</scope>
    <source>
        <strain evidence="4 5">AJA010-31</strain>
    </source>
</reference>
<evidence type="ECO:0000256" key="2">
    <source>
        <dbReference type="SAM" id="SignalP"/>
    </source>
</evidence>
<proteinExistence type="predicted"/>
<dbReference type="PANTHER" id="PTHR33829:SF2">
    <property type="entry name" value="OS04G0386700 PROTEIN"/>
    <property type="match status" value="1"/>
</dbReference>
<keyword evidence="5" id="KW-1185">Reference proteome</keyword>
<dbReference type="Proteomes" id="UP001530400">
    <property type="component" value="Unassembled WGS sequence"/>
</dbReference>
<keyword evidence="1" id="KW-0472">Membrane</keyword>
<dbReference type="Pfam" id="PF24867">
    <property type="entry name" value="DUF7733"/>
    <property type="match status" value="1"/>
</dbReference>
<dbReference type="AlphaFoldDB" id="A0ABD3QIH2"/>
<sequence length="405" mass="43651">MHQYLSILFLPLAAALSNPKAASSQHRKRHLQRKHLMSARHQLTSTPLKSYGKGSEIWPECNEESISLTSSFPGGVIPDAVQNFLDSTQLPLPTAGGDAHMLTIIEPSSTSSVQPRTGKRRAIKRTLKHLLHSAAEASSRRASSSSDGVVISKSPLLLAVLLIALQCVQMKHILSAFGASMYLVGMACWCAAPKVTAAGNGEEVYMSSLPPKGHVPSLISNPLGHIASSKLYRIWLRSGALLSLLLPILALVSMGAKDVYNGGLEGLLPINLKDAFNSIVLAEPMHGVAKTLIGGHVFLICCQILSEGVGRAALLPLPIRILIPVTYNALRLVSLHEWAFYPSVGEIALSKPLRILGIANLLYWYINLGVFLPVAVVRYLRSHFICVEASEVSLRKGYEGSAGLL</sequence>
<feature type="domain" description="DUF7733" evidence="3">
    <location>
        <begin position="295"/>
        <end position="383"/>
    </location>
</feature>
<gene>
    <name evidence="4" type="ORF">ACHAWO_008920</name>
</gene>
<evidence type="ECO:0000313" key="4">
    <source>
        <dbReference type="EMBL" id="KAL3799604.1"/>
    </source>
</evidence>
<feature type="chain" id="PRO_5044766313" description="DUF7733 domain-containing protein" evidence="2">
    <location>
        <begin position="18"/>
        <end position="405"/>
    </location>
</feature>
<comment type="caution">
    <text evidence="4">The sequence shown here is derived from an EMBL/GenBank/DDBJ whole genome shotgun (WGS) entry which is preliminary data.</text>
</comment>
<dbReference type="PANTHER" id="PTHR33829">
    <property type="entry name" value="OSJNBA0044M19.10 PROTEIN"/>
    <property type="match status" value="1"/>
</dbReference>
<evidence type="ECO:0000259" key="3">
    <source>
        <dbReference type="Pfam" id="PF24867"/>
    </source>
</evidence>
<feature type="signal peptide" evidence="2">
    <location>
        <begin position="1"/>
        <end position="17"/>
    </location>
</feature>
<protein>
    <recommendedName>
        <fullName evidence="3">DUF7733 domain-containing protein</fullName>
    </recommendedName>
</protein>
<feature type="transmembrane region" description="Helical" evidence="1">
    <location>
        <begin position="362"/>
        <end position="380"/>
    </location>
</feature>
<evidence type="ECO:0000256" key="1">
    <source>
        <dbReference type="SAM" id="Phobius"/>
    </source>
</evidence>
<organism evidence="4 5">
    <name type="scientific">Cyclotella atomus</name>
    <dbReference type="NCBI Taxonomy" id="382360"/>
    <lineage>
        <taxon>Eukaryota</taxon>
        <taxon>Sar</taxon>
        <taxon>Stramenopiles</taxon>
        <taxon>Ochrophyta</taxon>
        <taxon>Bacillariophyta</taxon>
        <taxon>Coscinodiscophyceae</taxon>
        <taxon>Thalassiosirophycidae</taxon>
        <taxon>Stephanodiscales</taxon>
        <taxon>Stephanodiscaceae</taxon>
        <taxon>Cyclotella</taxon>
    </lineage>
</organism>
<dbReference type="EMBL" id="JALLPJ020000180">
    <property type="protein sequence ID" value="KAL3799604.1"/>
    <property type="molecule type" value="Genomic_DNA"/>
</dbReference>
<keyword evidence="1" id="KW-0812">Transmembrane</keyword>
<name>A0ABD3QIH2_9STRA</name>